<sequence>MTVKKIKGILLLIFVIVVVYIINQIAFFHDKEFERAVRDTLSSQYMDYTTKRDKPIFGIIWKKDLEKIVILSLNVREYHVKNISDIRYFKNTKAIWIIYRGAYEGDTSIYEEENLLNNIYVAKNFKNLNMISLYHVKVNKDIKVMFPNVDVFIE</sequence>
<dbReference type="RefSeq" id="WP_060930201.1">
    <property type="nucleotide sequence ID" value="NZ_KQ959775.1"/>
</dbReference>
<gene>
    <name evidence="2" type="ORF">HMPREF1866_00187</name>
</gene>
<keyword evidence="3" id="KW-1185">Reference proteome</keyword>
<evidence type="ECO:0000313" key="2">
    <source>
        <dbReference type="EMBL" id="KXB61050.1"/>
    </source>
</evidence>
<reference evidence="3" key="1">
    <citation type="submission" date="2016-01" db="EMBL/GenBank/DDBJ databases">
        <authorList>
            <person name="Mitreva M."/>
            <person name="Pepin K.H."/>
            <person name="Mihindukulasuriya K.A."/>
            <person name="Fulton R."/>
            <person name="Fronick C."/>
            <person name="O'Laughlin M."/>
            <person name="Miner T."/>
            <person name="Herter B."/>
            <person name="Rosa B.A."/>
            <person name="Cordes M."/>
            <person name="Tomlinson C."/>
            <person name="Wollam A."/>
            <person name="Palsikar V.B."/>
            <person name="Mardis E.R."/>
            <person name="Wilson R.K."/>
        </authorList>
    </citation>
    <scope>NUCLEOTIDE SEQUENCE [LARGE SCALE GENOMIC DNA]</scope>
    <source>
        <strain evidence="3">DNF00896</strain>
    </source>
</reference>
<dbReference type="PATRIC" id="fig|467210.3.peg.186"/>
<dbReference type="OrthoDB" id="2060490at2"/>
<dbReference type="Gene3D" id="3.80.10.10">
    <property type="entry name" value="Ribonuclease Inhibitor"/>
    <property type="match status" value="1"/>
</dbReference>
<dbReference type="InterPro" id="IPR032675">
    <property type="entry name" value="LRR_dom_sf"/>
</dbReference>
<keyword evidence="1" id="KW-1133">Transmembrane helix</keyword>
<feature type="transmembrane region" description="Helical" evidence="1">
    <location>
        <begin position="6"/>
        <end position="28"/>
    </location>
</feature>
<dbReference type="EMBL" id="LSDA01000005">
    <property type="protein sequence ID" value="KXB61050.1"/>
    <property type="molecule type" value="Genomic_DNA"/>
</dbReference>
<protein>
    <submittedName>
        <fullName evidence="2">Uncharacterized protein</fullName>
    </submittedName>
</protein>
<dbReference type="STRING" id="467210.HMPREF1866_00187"/>
<dbReference type="Proteomes" id="UP000070394">
    <property type="component" value="Unassembled WGS sequence"/>
</dbReference>
<keyword evidence="1" id="KW-0472">Membrane</keyword>
<comment type="caution">
    <text evidence="2">The sequence shown here is derived from an EMBL/GenBank/DDBJ whole genome shotgun (WGS) entry which is preliminary data.</text>
</comment>
<evidence type="ECO:0000313" key="3">
    <source>
        <dbReference type="Proteomes" id="UP000070394"/>
    </source>
</evidence>
<organism evidence="2 3">
    <name type="scientific">Lachnoanaerobaculum saburreum</name>
    <dbReference type="NCBI Taxonomy" id="467210"/>
    <lineage>
        <taxon>Bacteria</taxon>
        <taxon>Bacillati</taxon>
        <taxon>Bacillota</taxon>
        <taxon>Clostridia</taxon>
        <taxon>Lachnospirales</taxon>
        <taxon>Lachnospiraceae</taxon>
        <taxon>Lachnoanaerobaculum</taxon>
    </lineage>
</organism>
<keyword evidence="1" id="KW-0812">Transmembrane</keyword>
<proteinExistence type="predicted"/>
<name>A0A134A025_9FIRM</name>
<evidence type="ECO:0000256" key="1">
    <source>
        <dbReference type="SAM" id="Phobius"/>
    </source>
</evidence>
<accession>A0A134A025</accession>
<dbReference type="AlphaFoldDB" id="A0A134A025"/>